<evidence type="ECO:0008006" key="4">
    <source>
        <dbReference type="Google" id="ProtNLM"/>
    </source>
</evidence>
<keyword evidence="1" id="KW-1133">Transmembrane helix</keyword>
<dbReference type="AlphaFoldDB" id="A0A2M6WN65"/>
<feature type="transmembrane region" description="Helical" evidence="1">
    <location>
        <begin position="54"/>
        <end position="87"/>
    </location>
</feature>
<name>A0A2M6WN65_9BACT</name>
<evidence type="ECO:0000313" key="2">
    <source>
        <dbReference type="EMBL" id="PIT94196.1"/>
    </source>
</evidence>
<dbReference type="Proteomes" id="UP000229335">
    <property type="component" value="Unassembled WGS sequence"/>
</dbReference>
<gene>
    <name evidence="2" type="ORF">COU00_00200</name>
</gene>
<comment type="caution">
    <text evidence="2">The sequence shown here is derived from an EMBL/GenBank/DDBJ whole genome shotgun (WGS) entry which is preliminary data.</text>
</comment>
<dbReference type="EMBL" id="PFAS01000004">
    <property type="protein sequence ID" value="PIT94196.1"/>
    <property type="molecule type" value="Genomic_DNA"/>
</dbReference>
<organism evidence="2 3">
    <name type="scientific">Candidatus Falkowbacteria bacterium CG10_big_fil_rev_8_21_14_0_10_43_11</name>
    <dbReference type="NCBI Taxonomy" id="1974568"/>
    <lineage>
        <taxon>Bacteria</taxon>
        <taxon>Candidatus Falkowiibacteriota</taxon>
    </lineage>
</organism>
<reference evidence="3" key="1">
    <citation type="submission" date="2017-09" db="EMBL/GenBank/DDBJ databases">
        <title>Depth-based differentiation of microbial function through sediment-hosted aquifers and enrichment of novel symbionts in the deep terrestrial subsurface.</title>
        <authorList>
            <person name="Probst A.J."/>
            <person name="Ladd B."/>
            <person name="Jarett J.K."/>
            <person name="Geller-Mcgrath D.E."/>
            <person name="Sieber C.M.K."/>
            <person name="Emerson J.B."/>
            <person name="Anantharaman K."/>
            <person name="Thomas B.C."/>
            <person name="Malmstrom R."/>
            <person name="Stieglmeier M."/>
            <person name="Klingl A."/>
            <person name="Woyke T."/>
            <person name="Ryan C.M."/>
            <person name="Banfield J.F."/>
        </authorList>
    </citation>
    <scope>NUCLEOTIDE SEQUENCE [LARGE SCALE GENOMIC DNA]</scope>
</reference>
<accession>A0A2M6WN65</accession>
<keyword evidence="1" id="KW-0472">Membrane</keyword>
<evidence type="ECO:0000313" key="3">
    <source>
        <dbReference type="Proteomes" id="UP000229335"/>
    </source>
</evidence>
<protein>
    <recommendedName>
        <fullName evidence="4">DUF3566 domain-containing protein</fullName>
    </recommendedName>
</protein>
<keyword evidence="1" id="KW-0812">Transmembrane</keyword>
<feature type="transmembrane region" description="Helical" evidence="1">
    <location>
        <begin position="12"/>
        <end position="34"/>
    </location>
</feature>
<proteinExistence type="predicted"/>
<evidence type="ECO:0000256" key="1">
    <source>
        <dbReference type="SAM" id="Phobius"/>
    </source>
</evidence>
<sequence>MQTITKLGPKSVANLYGFFLALCAFLTSLGISIVNITNRLFEGSNTFMSALFSVLFNILYGVLIGLISAVAAAVIGYISGFIFGWLYNLCVKIKFIGGIKIELEHAPDNLTEIKQ</sequence>